<protein>
    <submittedName>
        <fullName evidence="2">Uncharacterized protein</fullName>
    </submittedName>
</protein>
<keyword evidence="3" id="KW-1185">Reference proteome</keyword>
<sequence>MTHTCIANTACRAAVIENGARRPAYTEQPDALCDGCTDGHRGDIHRLPRDYAMLRATLGEHRARDGAPVHSTPSPVVLIDSTSDRLMTEIVEWARFAADRVSDALNTDLPDGGRKLPSLRLDGAHRPPQAGSLADRQHELSRPPEHQRLAAYLAIVEPHIELLATLPTEEVTIWAQPRRCAPHAEQVAAASRTLELARDTRIHAEIVDATNSLQAAFAAAGACDECCGWAPRGQARQEMHLSGLDVLLRLTRTHHLIRQHLGQTKLRFRLTMPCPNCGAAITREAGKSFSTCENDQCTPKGPSSWTEREYRFLAGLVTDEERTRTTMKWLLAEAYARLDGITDLIHDLATDKVINQSEAVKLILGALTPRMAGHATPEDRKIASDKDATTLRQQDQDAWAWKREPRYEKPKRKGSKKTESKPADRVTPSSRSTVTDTIIEPAGRNEKYCEPCKLIHAGECA</sequence>
<feature type="compositionally biased region" description="Basic and acidic residues" evidence="1">
    <location>
        <begin position="376"/>
        <end position="389"/>
    </location>
</feature>
<dbReference type="RefSeq" id="WP_043984971.1">
    <property type="nucleotide sequence ID" value="NZ_JXST01000006.1"/>
</dbReference>
<feature type="compositionally biased region" description="Polar residues" evidence="1">
    <location>
        <begin position="427"/>
        <end position="436"/>
    </location>
</feature>
<dbReference type="PATRIC" id="fig|280871.6.peg.1337"/>
<reference evidence="2 3" key="1">
    <citation type="submission" date="2015-01" db="EMBL/GenBank/DDBJ databases">
        <title>Genome sequence of Mycobacterium llatzerense and Mycobacterium immunogenum recovered from brain abscess.</title>
        <authorList>
            <person name="Greninger A.L."/>
            <person name="Langelier C."/>
            <person name="Cunningham G."/>
            <person name="Chiu C.Y."/>
            <person name="Miller S."/>
        </authorList>
    </citation>
    <scope>NUCLEOTIDE SEQUENCE [LARGE SCALE GENOMIC DNA]</scope>
    <source>
        <strain evidence="2 3">CLUC14</strain>
    </source>
</reference>
<feature type="region of interest" description="Disordered" evidence="1">
    <location>
        <begin position="373"/>
        <end position="440"/>
    </location>
</feature>
<proteinExistence type="predicted"/>
<evidence type="ECO:0000313" key="2">
    <source>
        <dbReference type="EMBL" id="KIU17900.1"/>
    </source>
</evidence>
<evidence type="ECO:0000256" key="1">
    <source>
        <dbReference type="SAM" id="MobiDB-lite"/>
    </source>
</evidence>
<dbReference type="AlphaFoldDB" id="A0A0D1LAS6"/>
<dbReference type="EMBL" id="JXST01000006">
    <property type="protein sequence ID" value="KIU17900.1"/>
    <property type="molecule type" value="Genomic_DNA"/>
</dbReference>
<name>A0A0D1LAS6_9MYCO</name>
<organism evidence="2 3">
    <name type="scientific">Mycolicibacterium llatzerense</name>
    <dbReference type="NCBI Taxonomy" id="280871"/>
    <lineage>
        <taxon>Bacteria</taxon>
        <taxon>Bacillati</taxon>
        <taxon>Actinomycetota</taxon>
        <taxon>Actinomycetes</taxon>
        <taxon>Mycobacteriales</taxon>
        <taxon>Mycobacteriaceae</taxon>
        <taxon>Mycolicibacterium</taxon>
    </lineage>
</organism>
<comment type="caution">
    <text evidence="2">The sequence shown here is derived from an EMBL/GenBank/DDBJ whole genome shotgun (WGS) entry which is preliminary data.</text>
</comment>
<dbReference type="OrthoDB" id="4753685at2"/>
<dbReference type="STRING" id="280871.TL10_06495"/>
<accession>A0A0D1LAS6</accession>
<dbReference type="Proteomes" id="UP000032221">
    <property type="component" value="Unassembled WGS sequence"/>
</dbReference>
<feature type="region of interest" description="Disordered" evidence="1">
    <location>
        <begin position="108"/>
        <end position="142"/>
    </location>
</feature>
<gene>
    <name evidence="2" type="ORF">TL10_06495</name>
</gene>
<evidence type="ECO:0000313" key="3">
    <source>
        <dbReference type="Proteomes" id="UP000032221"/>
    </source>
</evidence>